<reference evidence="3" key="1">
    <citation type="submission" date="2025-08" db="UniProtKB">
        <authorList>
            <consortium name="RefSeq"/>
        </authorList>
    </citation>
    <scope>IDENTIFICATION</scope>
    <source>
        <tissue evidence="3">Leaves</tissue>
    </source>
</reference>
<protein>
    <submittedName>
        <fullName evidence="3">Uncharacterized protein LOC118349689</fullName>
    </submittedName>
</protein>
<dbReference type="InParanoid" id="A0A6P9F903"/>
<evidence type="ECO:0000259" key="1">
    <source>
        <dbReference type="Pfam" id="PF03732"/>
    </source>
</evidence>
<evidence type="ECO:0000313" key="2">
    <source>
        <dbReference type="Proteomes" id="UP000235220"/>
    </source>
</evidence>
<proteinExistence type="predicted"/>
<organism evidence="2 3">
    <name type="scientific">Juglans regia</name>
    <name type="common">English walnut</name>
    <dbReference type="NCBI Taxonomy" id="51240"/>
    <lineage>
        <taxon>Eukaryota</taxon>
        <taxon>Viridiplantae</taxon>
        <taxon>Streptophyta</taxon>
        <taxon>Embryophyta</taxon>
        <taxon>Tracheophyta</taxon>
        <taxon>Spermatophyta</taxon>
        <taxon>Magnoliopsida</taxon>
        <taxon>eudicotyledons</taxon>
        <taxon>Gunneridae</taxon>
        <taxon>Pentapetalae</taxon>
        <taxon>rosids</taxon>
        <taxon>fabids</taxon>
        <taxon>Fagales</taxon>
        <taxon>Juglandaceae</taxon>
        <taxon>Juglans</taxon>
    </lineage>
</organism>
<name>A0A6P9F903_JUGRE</name>
<dbReference type="Proteomes" id="UP000235220">
    <property type="component" value="Chromosome 10"/>
</dbReference>
<dbReference type="AlphaFoldDB" id="A0A6P9F903"/>
<dbReference type="KEGG" id="jre:118349689"/>
<dbReference type="RefSeq" id="XP_035551112.1">
    <property type="nucleotide sequence ID" value="XM_035695219.1"/>
</dbReference>
<dbReference type="Pfam" id="PF03732">
    <property type="entry name" value="Retrotrans_gag"/>
    <property type="match status" value="1"/>
</dbReference>
<dbReference type="OrthoDB" id="1936908at2759"/>
<dbReference type="GeneID" id="118349689"/>
<sequence length="171" mass="20294">MARALNRMTEFLQQNVQPQQGDQSRVVQTGCTYERFLAHRTPALTRDEDLLNARRWIEDLERTFEVCGCIEAQMVLYGSYMLQGEAANWWETKRQVLEMELGSFAAVSWQRFKKEFDDSFFPISMRRQKAREFNDLAQGYMTVEQYARKFMELGRFAPHLIAIEELQVERF</sequence>
<gene>
    <name evidence="3" type="primary">LOC118349689</name>
</gene>
<evidence type="ECO:0000313" key="3">
    <source>
        <dbReference type="RefSeq" id="XP_035551112.1"/>
    </source>
</evidence>
<feature type="domain" description="Retrotransposon gag" evidence="1">
    <location>
        <begin position="80"/>
        <end position="171"/>
    </location>
</feature>
<dbReference type="InterPro" id="IPR005162">
    <property type="entry name" value="Retrotrans_gag_dom"/>
</dbReference>
<accession>A0A6P9F903</accession>
<keyword evidence="2" id="KW-1185">Reference proteome</keyword>